<accession>A0A6N7XRT4</accession>
<evidence type="ECO:0000313" key="3">
    <source>
        <dbReference type="EMBL" id="MST72835.1"/>
    </source>
</evidence>
<dbReference type="Proteomes" id="UP000469325">
    <property type="component" value="Unassembled WGS sequence"/>
</dbReference>
<organism evidence="3 4">
    <name type="scientific">Olsenella porci</name>
    <dbReference type="NCBI Taxonomy" id="2652279"/>
    <lineage>
        <taxon>Bacteria</taxon>
        <taxon>Bacillati</taxon>
        <taxon>Actinomycetota</taxon>
        <taxon>Coriobacteriia</taxon>
        <taxon>Coriobacteriales</taxon>
        <taxon>Atopobiaceae</taxon>
        <taxon>Olsenella</taxon>
    </lineage>
</organism>
<protein>
    <submittedName>
        <fullName evidence="3">DUF3825 domain-containing protein</fullName>
    </submittedName>
</protein>
<feature type="compositionally biased region" description="Polar residues" evidence="1">
    <location>
        <begin position="187"/>
        <end position="204"/>
    </location>
</feature>
<dbReference type="Pfam" id="PF12873">
    <property type="entry name" value="DUF3825"/>
    <property type="match status" value="1"/>
</dbReference>
<keyword evidence="4" id="KW-1185">Reference proteome</keyword>
<gene>
    <name evidence="3" type="ORF">FYJ68_06920</name>
</gene>
<evidence type="ECO:0000313" key="4">
    <source>
        <dbReference type="Proteomes" id="UP000469325"/>
    </source>
</evidence>
<feature type="compositionally biased region" description="Low complexity" evidence="1">
    <location>
        <begin position="379"/>
        <end position="392"/>
    </location>
</feature>
<evidence type="ECO:0000259" key="2">
    <source>
        <dbReference type="Pfam" id="PF12873"/>
    </source>
</evidence>
<dbReference type="InterPro" id="IPR024437">
    <property type="entry name" value="DUF3825"/>
</dbReference>
<dbReference type="AlphaFoldDB" id="A0A6N7XRT4"/>
<feature type="compositionally biased region" description="Low complexity" evidence="1">
    <location>
        <begin position="218"/>
        <end position="230"/>
    </location>
</feature>
<feature type="compositionally biased region" description="Basic and acidic residues" evidence="1">
    <location>
        <begin position="325"/>
        <end position="340"/>
    </location>
</feature>
<feature type="region of interest" description="Disordered" evidence="1">
    <location>
        <begin position="108"/>
        <end position="308"/>
    </location>
</feature>
<reference evidence="3 4" key="1">
    <citation type="submission" date="2019-08" db="EMBL/GenBank/DDBJ databases">
        <title>In-depth cultivation of the pig gut microbiome towards novel bacterial diversity and tailored functional studies.</title>
        <authorList>
            <person name="Wylensek D."/>
            <person name="Hitch T.C.A."/>
            <person name="Clavel T."/>
        </authorList>
    </citation>
    <scope>NUCLEOTIDE SEQUENCE [LARGE SCALE GENOMIC DNA]</scope>
    <source>
        <strain evidence="3 4">CA-Schmier-601-WT-1</strain>
    </source>
</reference>
<name>A0A6N7XRT4_9ACTN</name>
<feature type="region of interest" description="Disordered" evidence="1">
    <location>
        <begin position="325"/>
        <end position="393"/>
    </location>
</feature>
<feature type="compositionally biased region" description="Low complexity" evidence="1">
    <location>
        <begin position="289"/>
        <end position="300"/>
    </location>
</feature>
<comment type="caution">
    <text evidence="3">The sequence shown here is derived from an EMBL/GenBank/DDBJ whole genome shotgun (WGS) entry which is preliminary data.</text>
</comment>
<evidence type="ECO:0000256" key="1">
    <source>
        <dbReference type="SAM" id="MobiDB-lite"/>
    </source>
</evidence>
<proteinExistence type="predicted"/>
<dbReference type="EMBL" id="VUNC01000005">
    <property type="protein sequence ID" value="MST72835.1"/>
    <property type="molecule type" value="Genomic_DNA"/>
</dbReference>
<feature type="domain" description="DUF3825" evidence="2">
    <location>
        <begin position="554"/>
        <end position="827"/>
    </location>
</feature>
<feature type="compositionally biased region" description="Polar residues" evidence="1">
    <location>
        <begin position="1"/>
        <end position="10"/>
    </location>
</feature>
<feature type="region of interest" description="Disordered" evidence="1">
    <location>
        <begin position="1"/>
        <end position="21"/>
    </location>
</feature>
<sequence>MSARNTTNPASAAGKHSLEPIMPRLTPGNRLYFYQLFSTRLGVGVQTPLPKVEELLDEEDVDPADVGCEDVQQLLSQMPEFIKLTVFKKGRAYVTVQRREDWDQVLARAGEERQKKAPATGAKAWKHKKSSKDPKPAKPRHRRERHGGSGTEKAAMQPDGDDERAAESVASATEPVETVVRDETKAVQASESGNRATEAVQASPQPKPNVAATQLEDAGQQEGPQPAAQADKARQQAEPSGDVAGETPKASEPRAKTDAASIADGSHEGADANSAPAEHAPAPKSATSDPEAAPADGEPAIKLTITYDPYRDMEEDLDAALREAEDGARREADEVARAEGARPLSPHTKTKPSGSNGAAHHDSTHARKAARHDAVVQSPADAEPATPAVAAPDIPSPVRLQADLPQDFASEVHCTDRLLQLLYRTLPIDADVMSVLDEDWRVARSTGSLGGTRSKVTFPLRYLQEDGSSHVMVTLRRSSKATAGKRWALAYVDGDDGTGDTHQAVGLEGLPKEDEGAWSDLAGSSLGMAPTTSPARELAQFAVIGSWDEFLGALATMAAPERWNYPGEGVGKASRYGVLREYLTVTFHRLLATDGVRIAADGSLAAFDTGLHTAFWQDIYACFAPHRGDIPWQFSGFCTAGSGELGARLVASLDPLPQPARYLERIGDVFPQPGRMVVLDTESLVMRQLGRLPRAFLQEQVGTSSVASEALGRVLSNPGDARAQTELSRAIKGDPGTYRRVGRALDDACDLALRRARASYRTVAPAFDPQTDSMRLLLPLCLVSDDKVDCALALAPQPTGNYQGTAILSLPRAYACSRVVGEEQPSWLQPQDVLA</sequence>